<feature type="transmembrane region" description="Helical" evidence="5">
    <location>
        <begin position="298"/>
        <end position="320"/>
    </location>
</feature>
<proteinExistence type="predicted"/>
<dbReference type="InterPro" id="IPR037185">
    <property type="entry name" value="EmrE-like"/>
</dbReference>
<evidence type="ECO:0000256" key="2">
    <source>
        <dbReference type="ARBA" id="ARBA00022692"/>
    </source>
</evidence>
<feature type="transmembrane region" description="Helical" evidence="5">
    <location>
        <begin position="81"/>
        <end position="101"/>
    </location>
</feature>
<name>A0ABN7V301_GIGMA</name>
<comment type="subcellular location">
    <subcellularLocation>
        <location evidence="1">Membrane</location>
        <topology evidence="1">Multi-pass membrane protein</topology>
    </subcellularLocation>
</comment>
<dbReference type="Proteomes" id="UP000789901">
    <property type="component" value="Unassembled WGS sequence"/>
</dbReference>
<accession>A0ABN7V301</accession>
<reference evidence="6 7" key="1">
    <citation type="submission" date="2021-06" db="EMBL/GenBank/DDBJ databases">
        <authorList>
            <person name="Kallberg Y."/>
            <person name="Tangrot J."/>
            <person name="Rosling A."/>
        </authorList>
    </citation>
    <scope>NUCLEOTIDE SEQUENCE [LARGE SCALE GENOMIC DNA]</scope>
    <source>
        <strain evidence="6 7">120-4 pot B 10/14</strain>
    </source>
</reference>
<evidence type="ECO:0000256" key="5">
    <source>
        <dbReference type="SAM" id="Phobius"/>
    </source>
</evidence>
<evidence type="ECO:0000313" key="7">
    <source>
        <dbReference type="Proteomes" id="UP000789901"/>
    </source>
</evidence>
<dbReference type="PANTHER" id="PTHR12570">
    <property type="match status" value="1"/>
</dbReference>
<evidence type="ECO:0000313" key="6">
    <source>
        <dbReference type="EMBL" id="CAG8724079.1"/>
    </source>
</evidence>
<feature type="transmembrane region" description="Helical" evidence="5">
    <location>
        <begin position="199"/>
        <end position="221"/>
    </location>
</feature>
<feature type="transmembrane region" description="Helical" evidence="5">
    <location>
        <begin position="54"/>
        <end position="75"/>
    </location>
</feature>
<organism evidence="6 7">
    <name type="scientific">Gigaspora margarita</name>
    <dbReference type="NCBI Taxonomy" id="4874"/>
    <lineage>
        <taxon>Eukaryota</taxon>
        <taxon>Fungi</taxon>
        <taxon>Fungi incertae sedis</taxon>
        <taxon>Mucoromycota</taxon>
        <taxon>Glomeromycotina</taxon>
        <taxon>Glomeromycetes</taxon>
        <taxon>Diversisporales</taxon>
        <taxon>Gigasporaceae</taxon>
        <taxon>Gigaspora</taxon>
    </lineage>
</organism>
<gene>
    <name evidence="6" type="ORF">GMARGA_LOCUS13769</name>
</gene>
<feature type="transmembrane region" description="Helical" evidence="5">
    <location>
        <begin position="271"/>
        <end position="292"/>
    </location>
</feature>
<evidence type="ECO:0000256" key="1">
    <source>
        <dbReference type="ARBA" id="ARBA00004141"/>
    </source>
</evidence>
<protein>
    <submittedName>
        <fullName evidence="6">29688_t:CDS:1</fullName>
    </submittedName>
</protein>
<dbReference type="InterPro" id="IPR008521">
    <property type="entry name" value="Mg_trans_NIPA"/>
</dbReference>
<keyword evidence="3 5" id="KW-1133">Transmembrane helix</keyword>
<feature type="transmembrane region" description="Helical" evidence="5">
    <location>
        <begin position="151"/>
        <end position="176"/>
    </location>
</feature>
<dbReference type="SUPFAM" id="SSF103481">
    <property type="entry name" value="Multidrug resistance efflux transporter EmrE"/>
    <property type="match status" value="1"/>
</dbReference>
<keyword evidence="2 5" id="KW-0812">Transmembrane</keyword>
<comment type="caution">
    <text evidence="6">The sequence shown here is derived from an EMBL/GenBank/DDBJ whole genome shotgun (WGS) entry which is preliminary data.</text>
</comment>
<keyword evidence="7" id="KW-1185">Reference proteome</keyword>
<evidence type="ECO:0000256" key="4">
    <source>
        <dbReference type="ARBA" id="ARBA00023136"/>
    </source>
</evidence>
<dbReference type="EMBL" id="CAJVQB010008867">
    <property type="protein sequence ID" value="CAG8724079.1"/>
    <property type="molecule type" value="Genomic_DNA"/>
</dbReference>
<feature type="transmembrane region" description="Helical" evidence="5">
    <location>
        <begin position="6"/>
        <end position="33"/>
    </location>
</feature>
<dbReference type="PANTHER" id="PTHR12570:SF82">
    <property type="entry name" value="NIPA-LIKE PROTEIN 3"/>
    <property type="match status" value="1"/>
</dbReference>
<keyword evidence="4 5" id="KW-0472">Membrane</keyword>
<feature type="transmembrane region" description="Helical" evidence="5">
    <location>
        <begin position="241"/>
        <end position="259"/>
    </location>
</feature>
<dbReference type="Pfam" id="PF05653">
    <property type="entry name" value="Mg_trans_NIPA"/>
    <property type="match status" value="2"/>
</dbReference>
<feature type="transmembrane region" description="Helical" evidence="5">
    <location>
        <begin position="110"/>
        <end position="131"/>
    </location>
</feature>
<sequence length="396" mass="44236">MAGIQATINFAIGVLVSIGASVMDAAGINLLKLDHVTNSEKPIENQRNDCGRPLWHAGLYLYILSQVVGSTIALNFLKPQWVAPLGSVSLIFNFVFARILVKTKITKQDLWGTLVIVISVIWVVGFGGLTQENDDDLDLEKLKALMLRPLFVIYFSILNVITFILFGCGMLGYLMVSNPEMKKNNNFFKGIETSRLQKWVGMTMASVGGLLASQTILLAKSGVKLLAISISEQHSQFKDKLSWFILLFLMLTAVFQVYCLNTALKLLDSVLAVPMFYGFYTTLSLVNTMIYLDELSEYPAWALLLIAIGIAALVYGVLLLSEAKEDEDENESDIDDIKGHKKKKHEPEDVFVSFDKWLSTLGWPSILKKRFRSGKVDKSEVQMEDSRIKSTAFHSE</sequence>
<evidence type="ECO:0000256" key="3">
    <source>
        <dbReference type="ARBA" id="ARBA00022989"/>
    </source>
</evidence>